<keyword evidence="3" id="KW-1185">Reference proteome</keyword>
<name>A0AAN6KA87_9PEZI</name>
<dbReference type="EMBL" id="JAUJLE010000177">
    <property type="protein sequence ID" value="KAK0971448.1"/>
    <property type="molecule type" value="Genomic_DNA"/>
</dbReference>
<organism evidence="2 3">
    <name type="scientific">Friedmanniomyces endolithicus</name>
    <dbReference type="NCBI Taxonomy" id="329885"/>
    <lineage>
        <taxon>Eukaryota</taxon>
        <taxon>Fungi</taxon>
        <taxon>Dikarya</taxon>
        <taxon>Ascomycota</taxon>
        <taxon>Pezizomycotina</taxon>
        <taxon>Dothideomycetes</taxon>
        <taxon>Dothideomycetidae</taxon>
        <taxon>Mycosphaerellales</taxon>
        <taxon>Teratosphaeriaceae</taxon>
        <taxon>Friedmanniomyces</taxon>
    </lineage>
</organism>
<evidence type="ECO:0000313" key="3">
    <source>
        <dbReference type="Proteomes" id="UP001175353"/>
    </source>
</evidence>
<evidence type="ECO:0000313" key="2">
    <source>
        <dbReference type="EMBL" id="KAK0971448.1"/>
    </source>
</evidence>
<gene>
    <name evidence="2" type="ORF">LTR91_015519</name>
</gene>
<comment type="caution">
    <text evidence="2">The sequence shown here is derived from an EMBL/GenBank/DDBJ whole genome shotgun (WGS) entry which is preliminary data.</text>
</comment>
<proteinExistence type="predicted"/>
<protein>
    <submittedName>
        <fullName evidence="2">Uncharacterized protein</fullName>
    </submittedName>
</protein>
<feature type="region of interest" description="Disordered" evidence="1">
    <location>
        <begin position="189"/>
        <end position="211"/>
    </location>
</feature>
<dbReference type="Proteomes" id="UP001175353">
    <property type="component" value="Unassembled WGS sequence"/>
</dbReference>
<evidence type="ECO:0000256" key="1">
    <source>
        <dbReference type="SAM" id="MobiDB-lite"/>
    </source>
</evidence>
<sequence>MSQDHERSATYSRKYNAALWFYDRNQLNECAESAQDLLDDPDLPRFHRMKTLILLASITGWHDAEDCRVEAEQLWRMARVQYSIPTFDEEEALTELRKQLDALKAAQDYELFGGPPGGVDDGEHLDTSPAGSEDNGADLDASAADLEDDGGDLDASASDTEVERAVQVEGVEEPRSDFDIALPVAQATATATASDPIPELDTTPRAAGVLTPPPSSDVDFFHDMVGPSMLSSPSLLFANLVLQPHRPAHHARDA</sequence>
<dbReference type="AlphaFoldDB" id="A0AAN6KA87"/>
<accession>A0AAN6KA87</accession>
<feature type="region of interest" description="Disordered" evidence="1">
    <location>
        <begin position="113"/>
        <end position="164"/>
    </location>
</feature>
<reference evidence="2" key="1">
    <citation type="submission" date="2023-06" db="EMBL/GenBank/DDBJ databases">
        <title>Black Yeasts Isolated from many extreme environments.</title>
        <authorList>
            <person name="Coleine C."/>
            <person name="Stajich J.E."/>
            <person name="Selbmann L."/>
        </authorList>
    </citation>
    <scope>NUCLEOTIDE SEQUENCE</scope>
    <source>
        <strain evidence="2">CCFEE 5200</strain>
    </source>
</reference>